<dbReference type="OMA" id="DARTCLR"/>
<keyword evidence="2" id="KW-0472">Membrane</keyword>
<evidence type="ECO:0000313" key="3">
    <source>
        <dbReference type="Ensembl" id="ENSTGUP00000026488.1"/>
    </source>
</evidence>
<dbReference type="InParanoid" id="A0A674GVP6"/>
<evidence type="ECO:0000256" key="2">
    <source>
        <dbReference type="SAM" id="Phobius"/>
    </source>
</evidence>
<keyword evidence="2" id="KW-1133">Transmembrane helix</keyword>
<reference evidence="3" key="1">
    <citation type="submission" date="2025-08" db="UniProtKB">
        <authorList>
            <consortium name="Ensembl"/>
        </authorList>
    </citation>
    <scope>IDENTIFICATION</scope>
</reference>
<feature type="transmembrane region" description="Helical" evidence="2">
    <location>
        <begin position="53"/>
        <end position="74"/>
    </location>
</feature>
<reference evidence="3" key="2">
    <citation type="submission" date="2025-09" db="UniProtKB">
        <authorList>
            <consortium name="Ensembl"/>
        </authorList>
    </citation>
    <scope>IDENTIFICATION</scope>
</reference>
<dbReference type="Proteomes" id="UP000007754">
    <property type="component" value="Unplaced"/>
</dbReference>
<proteinExistence type="predicted"/>
<feature type="transmembrane region" description="Helical" evidence="2">
    <location>
        <begin position="25"/>
        <end position="47"/>
    </location>
</feature>
<name>A0A674GVP6_TAEGU</name>
<dbReference type="AlphaFoldDB" id="A0A674GVP6"/>
<keyword evidence="2" id="KW-0812">Transmembrane</keyword>
<sequence>NPPGRGPKFPKSFPKKSLHGPLPRLLFAAFPRGFGLVWVFCCFFDLFRLFSVVFLGGSGLPSGFGLILGAVLLLQLLGRALLRPVPALGVGHPEPRVDAALHVVLGLLEKGGAGGFGDTPRGLGPFPRDLGTPRGGFGTHPEGFGDTPDGFRDTPEGFGTPPEGFGTPPEGFGTPPEGFGTLPEGFGDTPEGGVKAPQSEVRHPKVG</sequence>
<evidence type="ECO:0000313" key="4">
    <source>
        <dbReference type="Proteomes" id="UP000007754"/>
    </source>
</evidence>
<feature type="region of interest" description="Disordered" evidence="1">
    <location>
        <begin position="130"/>
        <end position="207"/>
    </location>
</feature>
<protein>
    <submittedName>
        <fullName evidence="3">Uncharacterized protein</fullName>
    </submittedName>
</protein>
<accession>A0A674GVP6</accession>
<dbReference type="Ensembl" id="ENSTGUT00000027441.1">
    <property type="protein sequence ID" value="ENSTGUP00000026488.1"/>
    <property type="gene ID" value="ENSTGUG00000026577.1"/>
</dbReference>
<keyword evidence="4" id="KW-1185">Reference proteome</keyword>
<organism evidence="3 4">
    <name type="scientific">Taeniopygia guttata</name>
    <name type="common">Zebra finch</name>
    <name type="synonym">Poephila guttata</name>
    <dbReference type="NCBI Taxonomy" id="59729"/>
    <lineage>
        <taxon>Eukaryota</taxon>
        <taxon>Metazoa</taxon>
        <taxon>Chordata</taxon>
        <taxon>Craniata</taxon>
        <taxon>Vertebrata</taxon>
        <taxon>Euteleostomi</taxon>
        <taxon>Archelosauria</taxon>
        <taxon>Archosauria</taxon>
        <taxon>Dinosauria</taxon>
        <taxon>Saurischia</taxon>
        <taxon>Theropoda</taxon>
        <taxon>Coelurosauria</taxon>
        <taxon>Aves</taxon>
        <taxon>Neognathae</taxon>
        <taxon>Neoaves</taxon>
        <taxon>Telluraves</taxon>
        <taxon>Australaves</taxon>
        <taxon>Passeriformes</taxon>
        <taxon>Passeroidea</taxon>
        <taxon>Estrildidae</taxon>
        <taxon>Estrildinae</taxon>
        <taxon>Taeniopygia</taxon>
    </lineage>
</organism>
<evidence type="ECO:0000256" key="1">
    <source>
        <dbReference type="SAM" id="MobiDB-lite"/>
    </source>
</evidence>
<feature type="compositionally biased region" description="Low complexity" evidence="1">
    <location>
        <begin position="156"/>
        <end position="187"/>
    </location>
</feature>